<dbReference type="InterPro" id="IPR026341">
    <property type="entry name" value="T9SS_type_B"/>
</dbReference>
<protein>
    <submittedName>
        <fullName evidence="4">Gliding motility-associated-like protein</fullName>
    </submittedName>
</protein>
<evidence type="ECO:0000313" key="5">
    <source>
        <dbReference type="Proteomes" id="UP000245535"/>
    </source>
</evidence>
<feature type="domain" description="PKD" evidence="2">
    <location>
        <begin position="2083"/>
        <end position="2153"/>
    </location>
</feature>
<dbReference type="Pfam" id="PF13585">
    <property type="entry name" value="CHU_C"/>
    <property type="match status" value="1"/>
</dbReference>
<feature type="domain" description="PKD" evidence="2">
    <location>
        <begin position="1460"/>
        <end position="1513"/>
    </location>
</feature>
<dbReference type="EMBL" id="QGDO01000001">
    <property type="protein sequence ID" value="PWJ44158.1"/>
    <property type="molecule type" value="Genomic_DNA"/>
</dbReference>
<accession>A0A315ZH31</accession>
<feature type="domain" description="PKD" evidence="2">
    <location>
        <begin position="793"/>
        <end position="838"/>
    </location>
</feature>
<feature type="chain" id="PRO_5016358612" evidence="1">
    <location>
        <begin position="23"/>
        <end position="2648"/>
    </location>
</feature>
<feature type="domain" description="PKD" evidence="2">
    <location>
        <begin position="1180"/>
        <end position="1251"/>
    </location>
</feature>
<feature type="domain" description="Ig-like" evidence="3">
    <location>
        <begin position="1238"/>
        <end position="1346"/>
    </location>
</feature>
<dbReference type="InterPro" id="IPR013783">
    <property type="entry name" value="Ig-like_fold"/>
</dbReference>
<evidence type="ECO:0000259" key="2">
    <source>
        <dbReference type="PROSITE" id="PS50093"/>
    </source>
</evidence>
<dbReference type="SMART" id="SM00089">
    <property type="entry name" value="PKD"/>
    <property type="match status" value="16"/>
</dbReference>
<comment type="caution">
    <text evidence="4">The sequence shown here is derived from an EMBL/GenBank/DDBJ whole genome shotgun (WGS) entry which is preliminary data.</text>
</comment>
<dbReference type="OrthoDB" id="7794186at2"/>
<dbReference type="PANTHER" id="PTHR36842:SF1">
    <property type="entry name" value="PROTEIN TOLB"/>
    <property type="match status" value="1"/>
</dbReference>
<dbReference type="InterPro" id="IPR035986">
    <property type="entry name" value="PKD_dom_sf"/>
</dbReference>
<dbReference type="Proteomes" id="UP000245535">
    <property type="component" value="Unassembled WGS sequence"/>
</dbReference>
<dbReference type="InterPro" id="IPR022409">
    <property type="entry name" value="PKD/Chitinase_dom"/>
</dbReference>
<gene>
    <name evidence="4" type="ORF">BC781_101508</name>
</gene>
<reference evidence="4 5" key="1">
    <citation type="submission" date="2018-03" db="EMBL/GenBank/DDBJ databases">
        <title>Genomic Encyclopedia of Archaeal and Bacterial Type Strains, Phase II (KMG-II): from individual species to whole genera.</title>
        <authorList>
            <person name="Goeker M."/>
        </authorList>
    </citation>
    <scope>NUCLEOTIDE SEQUENCE [LARGE SCALE GENOMIC DNA]</scope>
    <source>
        <strain evidence="4 5">DSM 28229</strain>
    </source>
</reference>
<feature type="domain" description="PKD" evidence="2">
    <location>
        <begin position="1644"/>
        <end position="1695"/>
    </location>
</feature>
<feature type="signal peptide" evidence="1">
    <location>
        <begin position="1"/>
        <end position="22"/>
    </location>
</feature>
<feature type="domain" description="PKD" evidence="2">
    <location>
        <begin position="1564"/>
        <end position="1626"/>
    </location>
</feature>
<dbReference type="RefSeq" id="WP_109615671.1">
    <property type="nucleotide sequence ID" value="NZ_QGDO01000001.1"/>
</dbReference>
<feature type="domain" description="PKD" evidence="2">
    <location>
        <begin position="105"/>
        <end position="193"/>
    </location>
</feature>
<feature type="domain" description="PKD" evidence="2">
    <location>
        <begin position="312"/>
        <end position="363"/>
    </location>
</feature>
<dbReference type="InterPro" id="IPR000601">
    <property type="entry name" value="PKD_dom"/>
</dbReference>
<name>A0A315ZH31_SEDFL</name>
<dbReference type="NCBIfam" id="TIGR04131">
    <property type="entry name" value="Bac_Flav_CTERM"/>
    <property type="match status" value="1"/>
</dbReference>
<dbReference type="CDD" id="cd00146">
    <property type="entry name" value="PKD"/>
    <property type="match status" value="10"/>
</dbReference>
<dbReference type="InterPro" id="IPR007110">
    <property type="entry name" value="Ig-like_dom"/>
</dbReference>
<proteinExistence type="predicted"/>
<feature type="domain" description="PKD" evidence="2">
    <location>
        <begin position="1096"/>
        <end position="1142"/>
    </location>
</feature>
<dbReference type="Pfam" id="PF00801">
    <property type="entry name" value="PKD"/>
    <property type="match status" value="1"/>
</dbReference>
<dbReference type="Gene3D" id="2.60.40.10">
    <property type="entry name" value="Immunoglobulins"/>
    <property type="match status" value="15"/>
</dbReference>
<dbReference type="PROSITE" id="PS50835">
    <property type="entry name" value="IG_LIKE"/>
    <property type="match status" value="1"/>
</dbReference>
<dbReference type="Pfam" id="PF18911">
    <property type="entry name" value="PKD_4"/>
    <property type="match status" value="7"/>
</dbReference>
<dbReference type="SUPFAM" id="SSF49299">
    <property type="entry name" value="PKD domain"/>
    <property type="match status" value="14"/>
</dbReference>
<evidence type="ECO:0000313" key="4">
    <source>
        <dbReference type="EMBL" id="PWJ44158.1"/>
    </source>
</evidence>
<feature type="domain" description="PKD" evidence="2">
    <location>
        <begin position="55"/>
        <end position="100"/>
    </location>
</feature>
<keyword evidence="1" id="KW-0732">Signal</keyword>
<evidence type="ECO:0000256" key="1">
    <source>
        <dbReference type="SAM" id="SignalP"/>
    </source>
</evidence>
<keyword evidence="5" id="KW-1185">Reference proteome</keyword>
<sequence length="2648" mass="287327">MQTKLKILIYLCLFCISLTSYAQEANFTTSTSGSGCGVLQVSFQNTSVGADAVSWDFGNGNSATIDNPIAVYTTPGTYTVTLTVTAGAATGLTKSEEITLNPLPTIQNMTATPNSGCFGETFEFQADVNSEAVGGISSYFWNFGDGTFSRDENPSHIYESAGVYDVTLVVEDANGCVISQTFPAMVTVGNGFLVDIASSAPLQYCSAPQTIEFSADVPTGNYTFEWLLDGVVISTDSIITQTFNTMQDDPYLLVLNVTDDELGCTVSDQVNIRLSAAIAAFTTEETEGCEPFTVNFEEQIENIVDRNTTEVTWDFGDGNSINGFLSDENIATPSHTYDTPGTYTVSMQVLDNTNSCTDFVSVTDYITVFENVSIDFTADETNFCQNNQTVQFTSLVTDADSIIWNFGDGNFLRGSASDPAVLNPSHTYSILGSYDVELTVFTTTGCETIELKEAYVNLAELDAQINVAPNTACIPSDFQSDTQLIIGGCAPYQVQLFDGSGAVVPLTYNWQITGVDLNGNPFTSSSTEQNPQIVFPEAGNYFVQLSISADGGCTSSTTLSDTIKVGISPSSLDFSSDAASEICNGDTVRFTNESVLNTANPFPISTYWDFTQSNTVMDGGSGLTNGFYVYDDQNPGMKSAKLWYFSNGCWECIEKEVTEVKMPKAAAELYTPLCASGDSVYFINRSVMTSNATLDWTFTVQETGDVFTSSDEYVGIPLATGQTVTWELIVSDPFDPSNDLTKNPDGCIDFTTGTYTKPNSSSPNFENAVIFSQTDTDACAPNTYSIVSNIAISGTQITEYAWDFGNGESQISSSNTANITYDIPGNYSVRLKITTDNGCEFEHVYNDEIIVGGVTANFDYCPAGTCLDSAVTFYDNSVSVSEIQQWEFDFGDGNTSIITSTDDFPFEYSYTDSVDYISPLGNPYPQQDFYTVTMRVTAANGCTDSTSMIIRPTRPVPEAKQPFDLEYVCENDVKGAMVNFEVEQDSTHGLLPLFGLFYVDGDPDMDFFNIGTWATGPKFYEGSDPARQYTGTVMVFDQNNCPNTSTFTFEVAKDTIIADFTVDNGSSNCIPLEATFTADAFLDSDVLESQGLNGIASYTWSFGDGIVMTDSVPTITYNYTIPNTEGYDVSLTVTDSLGCSVTIDKPRFIKVGGPDGDYRIDKEIGYAPLTVNFEGFPIPTNEDFSFLWDFGDGTTGLGERDLSITDSLLYTTQHTYTQPGIYNPTLVLSDSVGCTLSPQVTRQIEVLACPELAIIDTVLCEGEGDYALNLLLDSIQLGTANVSWFIDGTEQTGLANQTDVSFTEQLGERSIRVLFDIEFDGETYCTTDSTFTLTYQESPNTAFTVSDTAVCLLEDGTSEAITLTDISTHPSGIPLSNLTYFIFRQFDGASIASFVGNIGGDNTFDGFTEPGVYEIVATIESELGCEAFSPLQEITVTPQPNVSIQNQNLCEGLTSSFIASASFPAGTTGITITSYEWDFENDGNIESTGDSVSFTYPTQGEYVNRLIVTTSEGCDVEVLDTIQIFPVATPTVATTFTACEGDPLEIPISAIIDNSVFNTAAVSSFEWDMGDGTAPISLAADANGEATLTYTYSNIGNYQASVQVLSASGCLSDPVVIDITVEPTPIPSFEISEVCFISEGNVRVIFDASNTTGPVTAYHWDFESNGTDNRSVTEDTVHHTFTPGTHIVQLVSENNGCTDTISQIIDVPSIDFGFEFGSCNPLTVNFTAVDDDLIGKSGFTYNWVIDGQNLTGEEVSVTFDASKNNTTISASLTIGFTTATNPADCGNDYVITKNITLDADLSNLRQEILPASPDPLIACLGDPLSLSGVGVDINGNEVLSYTWDYYLTSDNSGQGIIDGNTQDVELIFTAAGNYTLELVMETIDPSCNLTVTRNIEVFEKPIATITADEVICEGETLELFSSGSSWNTTNNPVTFRWYKTDGSLLLMDTVITSSTESYVVSNTLLPIGFHNFYLEIDDGNCATQSDTLEIEIKANPIAEFEVIQKCEGDTIVIEDRSTLTPDIPHTYLWTVNDATNTSVFTSTEQNLSIPTSLTTGSYEVFLTVTSAETCSNTISETIQVTPVPFAEFSTTDALCVESPITFTNETAYAGSADLTYLWTFGDGSSSTRQNPLPKTYTSAGAYTVTLSVSSADGCLGRTEQTIEIQDRPIVTLEPNFGPICGDASITLTPREDRNDAELSYFWEIGTTTGGIVSANSLTNYEIILSASDITEEEVTANVSLYVMSDITGCFSDTVETTVIFRGLPVAEADLGDDIQVCESDNPLIGKEANPSGNYSYSWRVITQTGEGPSTVQIDFENLNAAQLQIREAIYNPNNLTSGSAIFELERVVTDESFSGDPQFSQCQASDTIIVEIVLNPELQYVDSFEACAGEDILIVPDANARYNFYDYTWNVIGSNASSITIQDADNPYEARVILNADSALLQQANISSTIEVVATLDNCEVRDTISVNFLGNPLFAFPSEYEFCELEQQNFTVNFNLPTSEYLLTWEQLDTDGNVISSTTGTTMNPEQGGGIYRIVATTVSTGCTFEYIVTITDRCAPQIAYPNAFTPNGDGRNDGFRLKEQYASNFLLKIYDRWGVVVFETNDSSIPWDGTYNGKEMPQGVYTYKVEYDDEINNEQVVNFGSITLLR</sequence>
<feature type="domain" description="PKD" evidence="2">
    <location>
        <begin position="404"/>
        <end position="445"/>
    </location>
</feature>
<dbReference type="PROSITE" id="PS50093">
    <property type="entry name" value="PKD"/>
    <property type="match status" value="11"/>
</dbReference>
<organism evidence="4 5">
    <name type="scientific">Sediminitomix flava</name>
    <dbReference type="NCBI Taxonomy" id="379075"/>
    <lineage>
        <taxon>Bacteria</taxon>
        <taxon>Pseudomonadati</taxon>
        <taxon>Bacteroidota</taxon>
        <taxon>Cytophagia</taxon>
        <taxon>Cytophagales</taxon>
        <taxon>Flammeovirgaceae</taxon>
        <taxon>Sediminitomix</taxon>
    </lineage>
</organism>
<dbReference type="PANTHER" id="PTHR36842">
    <property type="entry name" value="PROTEIN TOLB HOMOLOG"/>
    <property type="match status" value="1"/>
</dbReference>
<evidence type="ECO:0000259" key="3">
    <source>
        <dbReference type="PROSITE" id="PS50835"/>
    </source>
</evidence>